<proteinExistence type="predicted"/>
<keyword evidence="1" id="KW-1133">Transmembrane helix</keyword>
<keyword evidence="1" id="KW-0812">Transmembrane</keyword>
<dbReference type="Pfam" id="PF11181">
    <property type="entry name" value="YflT"/>
    <property type="match status" value="1"/>
</dbReference>
<reference evidence="3 4" key="1">
    <citation type="submission" date="2020-08" db="EMBL/GenBank/DDBJ databases">
        <title>Sequencing the genomes of 1000 actinobacteria strains.</title>
        <authorList>
            <person name="Klenk H.-P."/>
        </authorList>
    </citation>
    <scope>NUCLEOTIDE SEQUENCE [LARGE SCALE GENOMIC DNA]</scope>
    <source>
        <strain evidence="3 4">DSM 105784</strain>
    </source>
</reference>
<dbReference type="InterPro" id="IPR025889">
    <property type="entry name" value="GSP17M-like_dom"/>
</dbReference>
<feature type="transmembrane region" description="Helical" evidence="1">
    <location>
        <begin position="71"/>
        <end position="93"/>
    </location>
</feature>
<evidence type="ECO:0000259" key="2">
    <source>
        <dbReference type="Pfam" id="PF11181"/>
    </source>
</evidence>
<keyword evidence="4" id="KW-1185">Reference proteome</keyword>
<evidence type="ECO:0000313" key="3">
    <source>
        <dbReference type="EMBL" id="MBB5842463.1"/>
    </source>
</evidence>
<organism evidence="3 4">
    <name type="scientific">Conyzicola lurida</name>
    <dbReference type="NCBI Taxonomy" id="1172621"/>
    <lineage>
        <taxon>Bacteria</taxon>
        <taxon>Bacillati</taxon>
        <taxon>Actinomycetota</taxon>
        <taxon>Actinomycetes</taxon>
        <taxon>Micrococcales</taxon>
        <taxon>Microbacteriaceae</taxon>
        <taxon>Conyzicola</taxon>
    </lineage>
</organism>
<name>A0A841ALF6_9MICO</name>
<accession>A0A841ALF6</accession>
<dbReference type="AlphaFoldDB" id="A0A841ALF6"/>
<feature type="transmembrane region" description="Helical" evidence="1">
    <location>
        <begin position="99"/>
        <end position="123"/>
    </location>
</feature>
<sequence length="165" mass="17862">MSNESAFGRRPQAQPALPKGDVLGTYETYVEAQSIVDRLSKAEFEVKQLVIVGNDLKTVERVTGKLTYGRAAATGAASGAWLGLFFGILLFLFTTSPQIGFVIAAALIGAGFGMLFGIVNYALNRRRRDFTSTHQVLASNYQIIIDPELTAKANQVLSQPEHPSV</sequence>
<protein>
    <recommendedName>
        <fullName evidence="2">General stress protein 17M-like domain-containing protein</fullName>
    </recommendedName>
</protein>
<dbReference type="EMBL" id="JACHMJ010000001">
    <property type="protein sequence ID" value="MBB5842463.1"/>
    <property type="molecule type" value="Genomic_DNA"/>
</dbReference>
<feature type="domain" description="General stress protein 17M-like" evidence="2">
    <location>
        <begin position="22"/>
        <end position="95"/>
    </location>
</feature>
<evidence type="ECO:0000256" key="1">
    <source>
        <dbReference type="SAM" id="Phobius"/>
    </source>
</evidence>
<gene>
    <name evidence="3" type="ORF">HD599_000786</name>
</gene>
<dbReference type="Proteomes" id="UP000536685">
    <property type="component" value="Unassembled WGS sequence"/>
</dbReference>
<comment type="caution">
    <text evidence="3">The sequence shown here is derived from an EMBL/GenBank/DDBJ whole genome shotgun (WGS) entry which is preliminary data.</text>
</comment>
<dbReference type="RefSeq" id="WP_184233821.1">
    <property type="nucleotide sequence ID" value="NZ_JACHMJ010000001.1"/>
</dbReference>
<keyword evidence="1" id="KW-0472">Membrane</keyword>
<evidence type="ECO:0000313" key="4">
    <source>
        <dbReference type="Proteomes" id="UP000536685"/>
    </source>
</evidence>